<feature type="compositionally biased region" description="Basic and acidic residues" evidence="1">
    <location>
        <begin position="7"/>
        <end position="19"/>
    </location>
</feature>
<dbReference type="EMBL" id="JBBPBN010000005">
    <property type="protein sequence ID" value="KAK9037486.1"/>
    <property type="molecule type" value="Genomic_DNA"/>
</dbReference>
<evidence type="ECO:0000313" key="3">
    <source>
        <dbReference type="Proteomes" id="UP001396334"/>
    </source>
</evidence>
<name>A0ABR2TJ13_9ROSI</name>
<proteinExistence type="predicted"/>
<protein>
    <submittedName>
        <fullName evidence="2">Uncharacterized protein</fullName>
    </submittedName>
</protein>
<evidence type="ECO:0000313" key="2">
    <source>
        <dbReference type="EMBL" id="KAK9037486.1"/>
    </source>
</evidence>
<organism evidence="2 3">
    <name type="scientific">Hibiscus sabdariffa</name>
    <name type="common">roselle</name>
    <dbReference type="NCBI Taxonomy" id="183260"/>
    <lineage>
        <taxon>Eukaryota</taxon>
        <taxon>Viridiplantae</taxon>
        <taxon>Streptophyta</taxon>
        <taxon>Embryophyta</taxon>
        <taxon>Tracheophyta</taxon>
        <taxon>Spermatophyta</taxon>
        <taxon>Magnoliopsida</taxon>
        <taxon>eudicotyledons</taxon>
        <taxon>Gunneridae</taxon>
        <taxon>Pentapetalae</taxon>
        <taxon>rosids</taxon>
        <taxon>malvids</taxon>
        <taxon>Malvales</taxon>
        <taxon>Malvaceae</taxon>
        <taxon>Malvoideae</taxon>
        <taxon>Hibiscus</taxon>
    </lineage>
</organism>
<reference evidence="2 3" key="1">
    <citation type="journal article" date="2024" name="G3 (Bethesda)">
        <title>Genome assembly of Hibiscus sabdariffa L. provides insights into metabolisms of medicinal natural products.</title>
        <authorList>
            <person name="Kim T."/>
        </authorList>
    </citation>
    <scope>NUCLEOTIDE SEQUENCE [LARGE SCALE GENOMIC DNA]</scope>
    <source>
        <strain evidence="2">TK-2024</strain>
        <tissue evidence="2">Old leaves</tissue>
    </source>
</reference>
<dbReference type="Proteomes" id="UP001396334">
    <property type="component" value="Unassembled WGS sequence"/>
</dbReference>
<comment type="caution">
    <text evidence="2">The sequence shown here is derived from an EMBL/GenBank/DDBJ whole genome shotgun (WGS) entry which is preliminary data.</text>
</comment>
<feature type="region of interest" description="Disordered" evidence="1">
    <location>
        <begin position="1"/>
        <end position="26"/>
    </location>
</feature>
<sequence length="193" mass="22251">MHGKNGKNKDREEVEEKAPHSITADDWDDEWDDLEDHLLIIEAAIRECFNQFKLRFLRSEDVELAESSTKDQVEWVEMISIDVWTGTAVNFSCTSRQQQLFQEDHMFFHYWNPQSILDPTRQSTSTSNVHILMYFMNLGQPGQAQQSTATSNVHILPHAMNVAYPGLEQLSSSSTSNVHIFPNVMSIHTHQCR</sequence>
<keyword evidence="3" id="KW-1185">Reference proteome</keyword>
<evidence type="ECO:0000256" key="1">
    <source>
        <dbReference type="SAM" id="MobiDB-lite"/>
    </source>
</evidence>
<accession>A0ABR2TJ13</accession>
<gene>
    <name evidence="2" type="ORF">V6N11_022397</name>
</gene>